<dbReference type="NCBIfam" id="TIGR02116">
    <property type="entry name" value="toxin_Txe_YoeB"/>
    <property type="match status" value="1"/>
</dbReference>
<proteinExistence type="inferred from homology"/>
<evidence type="ECO:0000256" key="1">
    <source>
        <dbReference type="ARBA" id="ARBA00008172"/>
    </source>
</evidence>
<evidence type="ECO:0000313" key="8">
    <source>
        <dbReference type="EMBL" id="MCD5312427.1"/>
    </source>
</evidence>
<dbReference type="Gene3D" id="3.30.2310.20">
    <property type="entry name" value="RelE-like"/>
    <property type="match status" value="1"/>
</dbReference>
<dbReference type="GO" id="GO:0016787">
    <property type="term" value="F:hydrolase activity"/>
    <property type="evidence" value="ECO:0007669"/>
    <property type="project" value="UniProtKB-KW"/>
</dbReference>
<accession>A0A9X1NCH1</accession>
<comment type="caution">
    <text evidence="8">The sequence shown here is derived from an EMBL/GenBank/DDBJ whole genome shotgun (WGS) entry which is preliminary data.</text>
</comment>
<dbReference type="AlphaFoldDB" id="A0A9X1NCH1"/>
<dbReference type="GO" id="GO:0045892">
    <property type="term" value="P:negative regulation of DNA-templated transcription"/>
    <property type="evidence" value="ECO:0007669"/>
    <property type="project" value="TreeGrafter"/>
</dbReference>
<evidence type="ECO:0000256" key="7">
    <source>
        <dbReference type="ARBA" id="ARBA00050056"/>
    </source>
</evidence>
<organism evidence="8 9">
    <name type="scientific">Kineosporia babensis</name>
    <dbReference type="NCBI Taxonomy" id="499548"/>
    <lineage>
        <taxon>Bacteria</taxon>
        <taxon>Bacillati</taxon>
        <taxon>Actinomycetota</taxon>
        <taxon>Actinomycetes</taxon>
        <taxon>Kineosporiales</taxon>
        <taxon>Kineosporiaceae</taxon>
        <taxon>Kineosporia</taxon>
    </lineage>
</organism>
<evidence type="ECO:0000256" key="4">
    <source>
        <dbReference type="ARBA" id="ARBA00022759"/>
    </source>
</evidence>
<keyword evidence="5" id="KW-0378">Hydrolase</keyword>
<gene>
    <name evidence="8" type="ORF">LR394_16075</name>
</gene>
<evidence type="ECO:0000256" key="6">
    <source>
        <dbReference type="ARBA" id="ARBA00030388"/>
    </source>
</evidence>
<evidence type="ECO:0000313" key="9">
    <source>
        <dbReference type="Proteomes" id="UP001138997"/>
    </source>
</evidence>
<protein>
    <recommendedName>
        <fullName evidence="7">Endoribonuclease YoeB</fullName>
    </recommendedName>
    <alternativeName>
        <fullName evidence="6">Putative mRNA interferase YoeB</fullName>
    </alternativeName>
</protein>
<dbReference type="InterPro" id="IPR009614">
    <property type="entry name" value="YoeB_toxin"/>
</dbReference>
<evidence type="ECO:0000256" key="2">
    <source>
        <dbReference type="ARBA" id="ARBA00022649"/>
    </source>
</evidence>
<dbReference type="InterPro" id="IPR035093">
    <property type="entry name" value="RelE/ParE_toxin_dom_sf"/>
</dbReference>
<dbReference type="PANTHER" id="PTHR38039:SF1">
    <property type="entry name" value="TOXIN YOEB"/>
    <property type="match status" value="1"/>
</dbReference>
<dbReference type="GO" id="GO:0006401">
    <property type="term" value="P:RNA catabolic process"/>
    <property type="evidence" value="ECO:0007669"/>
    <property type="project" value="InterPro"/>
</dbReference>
<sequence>MKIQFSPEAFDDLLHWVTIGEHRTFRKIHRLITDIQRDPENPGLGKPERLKAPLAGWLSRRITQEDRLVYRIEGDTLLVISARGHY</sequence>
<dbReference type="Proteomes" id="UP001138997">
    <property type="component" value="Unassembled WGS sequence"/>
</dbReference>
<comment type="similarity">
    <text evidence="1">Belongs to the YoeB family.</text>
</comment>
<dbReference type="RefSeq" id="WP_231442611.1">
    <property type="nucleotide sequence ID" value="NZ_JAJOMB010000007.1"/>
</dbReference>
<dbReference type="EMBL" id="JAJOMB010000007">
    <property type="protein sequence ID" value="MCD5312427.1"/>
    <property type="molecule type" value="Genomic_DNA"/>
</dbReference>
<keyword evidence="3" id="KW-0540">Nuclease</keyword>
<dbReference type="SUPFAM" id="SSF143011">
    <property type="entry name" value="RelE-like"/>
    <property type="match status" value="1"/>
</dbReference>
<dbReference type="Pfam" id="PF06769">
    <property type="entry name" value="YoeB_toxin"/>
    <property type="match status" value="1"/>
</dbReference>
<dbReference type="GO" id="GO:0004519">
    <property type="term" value="F:endonuclease activity"/>
    <property type="evidence" value="ECO:0007669"/>
    <property type="project" value="UniProtKB-KW"/>
</dbReference>
<name>A0A9X1NCH1_9ACTN</name>
<reference evidence="8" key="1">
    <citation type="submission" date="2021-11" db="EMBL/GenBank/DDBJ databases">
        <title>Streptomyces corallinus and Kineosporia corallina sp. nov., two new coral-derived marine actinobacteria.</title>
        <authorList>
            <person name="Buangrab K."/>
            <person name="Sutthacheep M."/>
            <person name="Yeemin T."/>
            <person name="Harunari E."/>
            <person name="Igarashi Y."/>
            <person name="Sripreechasak P."/>
            <person name="Kanchanasin P."/>
            <person name="Tanasupawat S."/>
            <person name="Phongsopitanun W."/>
        </authorList>
    </citation>
    <scope>NUCLEOTIDE SEQUENCE</scope>
    <source>
        <strain evidence="8">JCM 31032</strain>
    </source>
</reference>
<keyword evidence="4" id="KW-0255">Endonuclease</keyword>
<keyword evidence="9" id="KW-1185">Reference proteome</keyword>
<evidence type="ECO:0000256" key="3">
    <source>
        <dbReference type="ARBA" id="ARBA00022722"/>
    </source>
</evidence>
<keyword evidence="2" id="KW-1277">Toxin-antitoxin system</keyword>
<dbReference type="PANTHER" id="PTHR38039">
    <property type="entry name" value="TOXIN YOEB"/>
    <property type="match status" value="1"/>
</dbReference>
<evidence type="ECO:0000256" key="5">
    <source>
        <dbReference type="ARBA" id="ARBA00022801"/>
    </source>
</evidence>